<evidence type="ECO:0000256" key="5">
    <source>
        <dbReference type="ARBA" id="ARBA00022840"/>
    </source>
</evidence>
<evidence type="ECO:0000256" key="6">
    <source>
        <dbReference type="ARBA" id="ARBA00023049"/>
    </source>
</evidence>
<protein>
    <recommendedName>
        <fullName evidence="7">Peptidase M41 domain-containing protein</fullName>
    </recommendedName>
</protein>
<dbReference type="PANTHER" id="PTHR43655">
    <property type="entry name" value="ATP-DEPENDENT PROTEASE"/>
    <property type="match status" value="1"/>
</dbReference>
<dbReference type="EMBL" id="JAIWYP010000009">
    <property type="protein sequence ID" value="KAH3776435.1"/>
    <property type="molecule type" value="Genomic_DNA"/>
</dbReference>
<evidence type="ECO:0000313" key="9">
    <source>
        <dbReference type="Proteomes" id="UP000828390"/>
    </source>
</evidence>
<keyword evidence="6" id="KW-0378">Hydrolase</keyword>
<comment type="caution">
    <text evidence="8">The sequence shown here is derived from an EMBL/GenBank/DDBJ whole genome shotgun (WGS) entry which is preliminary data.</text>
</comment>
<name>A0A9D4IJC9_DREPO</name>
<keyword evidence="3" id="KW-0547">Nucleotide-binding</keyword>
<dbReference type="InterPro" id="IPR000642">
    <property type="entry name" value="Peptidase_M41"/>
</dbReference>
<comment type="cofactor">
    <cofactor evidence="1">
        <name>Zn(2+)</name>
        <dbReference type="ChEBI" id="CHEBI:29105"/>
    </cofactor>
</comment>
<dbReference type="PANTHER" id="PTHR43655:SF8">
    <property type="entry name" value="PARAPLEGIN"/>
    <property type="match status" value="1"/>
</dbReference>
<dbReference type="GO" id="GO:0034982">
    <property type="term" value="P:mitochondrial protein processing"/>
    <property type="evidence" value="ECO:0007669"/>
    <property type="project" value="TreeGrafter"/>
</dbReference>
<reference evidence="8" key="2">
    <citation type="submission" date="2020-11" db="EMBL/GenBank/DDBJ databases">
        <authorList>
            <person name="McCartney M.A."/>
            <person name="Auch B."/>
            <person name="Kono T."/>
            <person name="Mallez S."/>
            <person name="Becker A."/>
            <person name="Gohl D.M."/>
            <person name="Silverstein K.A.T."/>
            <person name="Koren S."/>
            <person name="Bechman K.B."/>
            <person name="Herman A."/>
            <person name="Abrahante J.E."/>
            <person name="Garbe J."/>
        </authorList>
    </citation>
    <scope>NUCLEOTIDE SEQUENCE</scope>
    <source>
        <strain evidence="8">Duluth1</strain>
        <tissue evidence="8">Whole animal</tissue>
    </source>
</reference>
<dbReference type="GO" id="GO:0005524">
    <property type="term" value="F:ATP binding"/>
    <property type="evidence" value="ECO:0007669"/>
    <property type="project" value="UniProtKB-KW"/>
</dbReference>
<dbReference type="Proteomes" id="UP000828390">
    <property type="component" value="Unassembled WGS sequence"/>
</dbReference>
<evidence type="ECO:0000256" key="1">
    <source>
        <dbReference type="ARBA" id="ARBA00001947"/>
    </source>
</evidence>
<keyword evidence="9" id="KW-1185">Reference proteome</keyword>
<keyword evidence="2" id="KW-0479">Metal-binding</keyword>
<accession>A0A9D4IJC9</accession>
<dbReference type="GO" id="GO:0046872">
    <property type="term" value="F:metal ion binding"/>
    <property type="evidence" value="ECO:0007669"/>
    <property type="project" value="UniProtKB-KW"/>
</dbReference>
<keyword evidence="4" id="KW-0862">Zinc</keyword>
<evidence type="ECO:0000256" key="3">
    <source>
        <dbReference type="ARBA" id="ARBA00022741"/>
    </source>
</evidence>
<keyword evidence="6" id="KW-0482">Metalloprotease</keyword>
<evidence type="ECO:0000256" key="4">
    <source>
        <dbReference type="ARBA" id="ARBA00022833"/>
    </source>
</evidence>
<dbReference type="Pfam" id="PF01434">
    <property type="entry name" value="Peptidase_M41"/>
    <property type="match status" value="1"/>
</dbReference>
<gene>
    <name evidence="8" type="ORF">DPMN_177860</name>
</gene>
<dbReference type="GO" id="GO:0004176">
    <property type="term" value="F:ATP-dependent peptidase activity"/>
    <property type="evidence" value="ECO:0007669"/>
    <property type="project" value="InterPro"/>
</dbReference>
<keyword evidence="5" id="KW-0067">ATP-binding</keyword>
<feature type="domain" description="Peptidase M41" evidence="7">
    <location>
        <begin position="99"/>
        <end position="266"/>
    </location>
</feature>
<dbReference type="InterPro" id="IPR037219">
    <property type="entry name" value="Peptidase_M41-like"/>
</dbReference>
<proteinExistence type="predicted"/>
<keyword evidence="6" id="KW-0645">Protease</keyword>
<evidence type="ECO:0000313" key="8">
    <source>
        <dbReference type="EMBL" id="KAH3776435.1"/>
    </source>
</evidence>
<organism evidence="8 9">
    <name type="scientific">Dreissena polymorpha</name>
    <name type="common">Zebra mussel</name>
    <name type="synonym">Mytilus polymorpha</name>
    <dbReference type="NCBI Taxonomy" id="45954"/>
    <lineage>
        <taxon>Eukaryota</taxon>
        <taxon>Metazoa</taxon>
        <taxon>Spiralia</taxon>
        <taxon>Lophotrochozoa</taxon>
        <taxon>Mollusca</taxon>
        <taxon>Bivalvia</taxon>
        <taxon>Autobranchia</taxon>
        <taxon>Heteroconchia</taxon>
        <taxon>Euheterodonta</taxon>
        <taxon>Imparidentia</taxon>
        <taxon>Neoheterodontei</taxon>
        <taxon>Myida</taxon>
        <taxon>Dreissenoidea</taxon>
        <taxon>Dreissenidae</taxon>
        <taxon>Dreissena</taxon>
    </lineage>
</organism>
<dbReference type="InterPro" id="IPR050928">
    <property type="entry name" value="ATP-dep_Zn_Metalloprotease"/>
</dbReference>
<dbReference type="AlphaFoldDB" id="A0A9D4IJC9"/>
<dbReference type="GO" id="GO:0004222">
    <property type="term" value="F:metalloendopeptidase activity"/>
    <property type="evidence" value="ECO:0007669"/>
    <property type="project" value="InterPro"/>
</dbReference>
<evidence type="ECO:0000259" key="7">
    <source>
        <dbReference type="Pfam" id="PF01434"/>
    </source>
</evidence>
<dbReference type="Gene3D" id="1.20.58.760">
    <property type="entry name" value="Peptidase M41"/>
    <property type="match status" value="1"/>
</dbReference>
<dbReference type="GO" id="GO:0005745">
    <property type="term" value="C:m-AAA complex"/>
    <property type="evidence" value="ECO:0007669"/>
    <property type="project" value="TreeGrafter"/>
</dbReference>
<reference evidence="8" key="1">
    <citation type="journal article" date="2019" name="bioRxiv">
        <title>The Genome of the Zebra Mussel, Dreissena polymorpha: A Resource for Invasive Species Research.</title>
        <authorList>
            <person name="McCartney M.A."/>
            <person name="Auch B."/>
            <person name="Kono T."/>
            <person name="Mallez S."/>
            <person name="Zhang Y."/>
            <person name="Obille A."/>
            <person name="Becker A."/>
            <person name="Abrahante J.E."/>
            <person name="Garbe J."/>
            <person name="Badalamenti J.P."/>
            <person name="Herman A."/>
            <person name="Mangelson H."/>
            <person name="Liachko I."/>
            <person name="Sullivan S."/>
            <person name="Sone E.D."/>
            <person name="Koren S."/>
            <person name="Silverstein K.A.T."/>
            <person name="Beckman K.B."/>
            <person name="Gohl D.M."/>
        </authorList>
    </citation>
    <scope>NUCLEOTIDE SEQUENCE</scope>
    <source>
        <strain evidence="8">Duluth1</strain>
        <tissue evidence="8">Whole animal</tissue>
    </source>
</reference>
<evidence type="ECO:0000256" key="2">
    <source>
        <dbReference type="ARBA" id="ARBA00022723"/>
    </source>
</evidence>
<dbReference type="SUPFAM" id="SSF140990">
    <property type="entry name" value="FtsH protease domain-like"/>
    <property type="match status" value="1"/>
</dbReference>
<sequence>MPNYEERLEIAKVCLSKYTVTPKLPDNVVKTVVQLMDGKTGEDIDSLCSQISMSKSLSPRLKLRPDDLSDFQYACERLSPGNPILPSVPEATVSNPDLNEVITCHKLGHALVAIHLKNTDFIPFFSKKNYSRIGFQGFYNHMDKRIQTCSRETLDDILCHYIAGWAAEAVMYNTSSRGGVDTLHKMKDFALQCILPQSIHEKSQDSVEHAPKTTGDQHNMLYPSQQFRDKIRDREAQQLIGKAFKQAEQILISEKKTLQEMIKKSLRMSLKEPKNLSLEDERNRFENLLSMVSHEGDHGMGIFNRGKKYEDKIIRDCGQLFVSPQKPEG</sequence>